<feature type="compositionally biased region" description="Low complexity" evidence="1">
    <location>
        <begin position="1"/>
        <end position="48"/>
    </location>
</feature>
<sequence length="125" mass="12863">MTGHVPAAAPAPVAMPVARPAPAGAPGAAARPAAGRVPAVQRAPGSAPAAPPRPAPPPAAVQRSGGPPVAARTASPETESTDPLRLTEFQLDQLSHQLIGRVARLLRTELRLDRERIGRLRDSHP</sequence>
<comment type="caution">
    <text evidence="2">The sequence shown here is derived from an EMBL/GenBank/DDBJ whole genome shotgun (WGS) entry which is preliminary data.</text>
</comment>
<feature type="compositionally biased region" description="Pro residues" evidence="1">
    <location>
        <begin position="49"/>
        <end position="59"/>
    </location>
</feature>
<feature type="region of interest" description="Disordered" evidence="1">
    <location>
        <begin position="1"/>
        <end position="84"/>
    </location>
</feature>
<organism evidence="2 3">
    <name type="scientific">Streptomyces carpaticus</name>
    <dbReference type="NCBI Taxonomy" id="285558"/>
    <lineage>
        <taxon>Bacteria</taxon>
        <taxon>Bacillati</taxon>
        <taxon>Actinomycetota</taxon>
        <taxon>Actinomycetes</taxon>
        <taxon>Kitasatosporales</taxon>
        <taxon>Streptomycetaceae</taxon>
        <taxon>Streptomyces</taxon>
    </lineage>
</organism>
<protein>
    <recommendedName>
        <fullName evidence="4">Extensin</fullName>
    </recommendedName>
</protein>
<evidence type="ECO:0008006" key="4">
    <source>
        <dbReference type="Google" id="ProtNLM"/>
    </source>
</evidence>
<name>A0ABV4ZQC2_9ACTN</name>
<proteinExistence type="predicted"/>
<evidence type="ECO:0000313" key="2">
    <source>
        <dbReference type="EMBL" id="MFB4196336.1"/>
    </source>
</evidence>
<keyword evidence="3" id="KW-1185">Reference proteome</keyword>
<evidence type="ECO:0000256" key="1">
    <source>
        <dbReference type="SAM" id="MobiDB-lite"/>
    </source>
</evidence>
<gene>
    <name evidence="2" type="ORF">ACE11A_18510</name>
</gene>
<dbReference type="Proteomes" id="UP001577267">
    <property type="component" value="Unassembled WGS sequence"/>
</dbReference>
<accession>A0ABV4ZQC2</accession>
<dbReference type="EMBL" id="JBHGBT010000017">
    <property type="protein sequence ID" value="MFB4196336.1"/>
    <property type="molecule type" value="Genomic_DNA"/>
</dbReference>
<evidence type="ECO:0000313" key="3">
    <source>
        <dbReference type="Proteomes" id="UP001577267"/>
    </source>
</evidence>
<reference evidence="2 3" key="1">
    <citation type="submission" date="2024-09" db="EMBL/GenBank/DDBJ databases">
        <title>Draft genome sequence of multifaceted antimicrobials producing Streptomyces sp. strain FH1.</title>
        <authorList>
            <person name="Hassan F."/>
            <person name="Ali H."/>
            <person name="Hassan N."/>
            <person name="Nawaz A."/>
        </authorList>
    </citation>
    <scope>NUCLEOTIDE SEQUENCE [LARGE SCALE GENOMIC DNA]</scope>
    <source>
        <strain evidence="2 3">FH1</strain>
    </source>
</reference>